<dbReference type="Gene3D" id="1.10.10.10">
    <property type="entry name" value="Winged helix-like DNA-binding domain superfamily/Winged helix DNA-binding domain"/>
    <property type="match status" value="1"/>
</dbReference>
<dbReference type="InterPro" id="IPR036388">
    <property type="entry name" value="WH-like_DNA-bd_sf"/>
</dbReference>
<keyword evidence="4" id="KW-1185">Reference proteome</keyword>
<dbReference type="AlphaFoldDB" id="A0A2R8B9J4"/>
<dbReference type="PANTHER" id="PTHR34580">
    <property type="match status" value="1"/>
</dbReference>
<protein>
    <submittedName>
        <fullName evidence="3">Uncharacterized protein</fullName>
    </submittedName>
</protein>
<proteinExistence type="predicted"/>
<dbReference type="InterPro" id="IPR013196">
    <property type="entry name" value="HTH_11"/>
</dbReference>
<dbReference type="Pfam" id="PF13280">
    <property type="entry name" value="WYL"/>
    <property type="match status" value="1"/>
</dbReference>
<evidence type="ECO:0000259" key="2">
    <source>
        <dbReference type="Pfam" id="PF13280"/>
    </source>
</evidence>
<sequence length="240" mass="26809">MRAQKGDKPVSKTNRFFEIIQMLRMSSRPVLAQELADALEVSVRTIYRDIATLQARQTPIYGEAGVGYVMRKGYDLPSLNLDMEEAEAVAVGLSMIARTGDAGLWRAAERAARKLHQVAPGTRQLVASSYGVEATPVDLGLVRRAIRDERKLRITYSDVNDHLTERVIWPIAMVYYMDAAMAVGWCELRCGLRHFRMDRMPTCVETEHHFAGQGAALLALWEATQKDETVSTRALRGSGP</sequence>
<dbReference type="SUPFAM" id="SSF46785">
    <property type="entry name" value="Winged helix' DNA-binding domain"/>
    <property type="match status" value="1"/>
</dbReference>
<dbReference type="PROSITE" id="PS52050">
    <property type="entry name" value="WYL"/>
    <property type="match status" value="1"/>
</dbReference>
<reference evidence="3 4" key="1">
    <citation type="submission" date="2018-03" db="EMBL/GenBank/DDBJ databases">
        <authorList>
            <person name="Keele B.F."/>
        </authorList>
    </citation>
    <scope>NUCLEOTIDE SEQUENCE [LARGE SCALE GENOMIC DNA]</scope>
    <source>
        <strain evidence="3 4">CECT 8599</strain>
    </source>
</reference>
<dbReference type="InterPro" id="IPR051534">
    <property type="entry name" value="CBASS_pafABC_assoc_protein"/>
</dbReference>
<dbReference type="InterPro" id="IPR026881">
    <property type="entry name" value="WYL_dom"/>
</dbReference>
<gene>
    <name evidence="3" type="ORF">ASD8599_00482</name>
</gene>
<dbReference type="EMBL" id="OMOR01000001">
    <property type="protein sequence ID" value="SPH19747.1"/>
    <property type="molecule type" value="Genomic_DNA"/>
</dbReference>
<evidence type="ECO:0000313" key="4">
    <source>
        <dbReference type="Proteomes" id="UP000244880"/>
    </source>
</evidence>
<accession>A0A2R8B9J4</accession>
<dbReference type="Pfam" id="PF08279">
    <property type="entry name" value="HTH_11"/>
    <property type="match status" value="1"/>
</dbReference>
<dbReference type="PANTHER" id="PTHR34580:SF3">
    <property type="entry name" value="PROTEIN PAFB"/>
    <property type="match status" value="1"/>
</dbReference>
<feature type="domain" description="Helix-turn-helix type 11" evidence="1">
    <location>
        <begin position="17"/>
        <end position="68"/>
    </location>
</feature>
<organism evidence="3 4">
    <name type="scientific">Ascidiaceihabitans donghaensis</name>
    <dbReference type="NCBI Taxonomy" id="1510460"/>
    <lineage>
        <taxon>Bacteria</taxon>
        <taxon>Pseudomonadati</taxon>
        <taxon>Pseudomonadota</taxon>
        <taxon>Alphaproteobacteria</taxon>
        <taxon>Rhodobacterales</taxon>
        <taxon>Paracoccaceae</taxon>
        <taxon>Ascidiaceihabitans</taxon>
    </lineage>
</organism>
<dbReference type="InterPro" id="IPR036390">
    <property type="entry name" value="WH_DNA-bd_sf"/>
</dbReference>
<evidence type="ECO:0000313" key="3">
    <source>
        <dbReference type="EMBL" id="SPH19747.1"/>
    </source>
</evidence>
<evidence type="ECO:0000259" key="1">
    <source>
        <dbReference type="Pfam" id="PF08279"/>
    </source>
</evidence>
<name>A0A2R8B9J4_9RHOB</name>
<dbReference type="Proteomes" id="UP000244880">
    <property type="component" value="Unassembled WGS sequence"/>
</dbReference>
<feature type="domain" description="WYL" evidence="2">
    <location>
        <begin position="139"/>
        <end position="200"/>
    </location>
</feature>